<feature type="domain" description="Guanylate kinase-like" evidence="12">
    <location>
        <begin position="4"/>
        <end position="182"/>
    </location>
</feature>
<evidence type="ECO:0000256" key="9">
    <source>
        <dbReference type="ARBA" id="ARBA00030128"/>
    </source>
</evidence>
<keyword evidence="11" id="KW-0963">Cytoplasm</keyword>
<proteinExistence type="inferred from homology"/>
<evidence type="ECO:0000313" key="14">
    <source>
        <dbReference type="Proteomes" id="UP000886785"/>
    </source>
</evidence>
<dbReference type="GO" id="GO:0005829">
    <property type="term" value="C:cytosol"/>
    <property type="evidence" value="ECO:0007669"/>
    <property type="project" value="TreeGrafter"/>
</dbReference>
<name>A0A9D1DRA4_9FIRM</name>
<dbReference type="Gene3D" id="3.40.50.300">
    <property type="entry name" value="P-loop containing nucleotide triphosphate hydrolases"/>
    <property type="match status" value="1"/>
</dbReference>
<evidence type="ECO:0000256" key="5">
    <source>
        <dbReference type="ARBA" id="ARBA00022679"/>
    </source>
</evidence>
<comment type="catalytic activity">
    <reaction evidence="10 11">
        <text>GMP + ATP = GDP + ADP</text>
        <dbReference type="Rhea" id="RHEA:20780"/>
        <dbReference type="ChEBI" id="CHEBI:30616"/>
        <dbReference type="ChEBI" id="CHEBI:58115"/>
        <dbReference type="ChEBI" id="CHEBI:58189"/>
        <dbReference type="ChEBI" id="CHEBI:456216"/>
        <dbReference type="EC" id="2.7.4.8"/>
    </reaction>
</comment>
<dbReference type="GO" id="GO:0005524">
    <property type="term" value="F:ATP binding"/>
    <property type="evidence" value="ECO:0007669"/>
    <property type="project" value="UniProtKB-UniRule"/>
</dbReference>
<dbReference type="InterPro" id="IPR008144">
    <property type="entry name" value="Guanylate_kin-like_dom"/>
</dbReference>
<dbReference type="PROSITE" id="PS50052">
    <property type="entry name" value="GUANYLATE_KINASE_2"/>
    <property type="match status" value="1"/>
</dbReference>
<evidence type="ECO:0000256" key="6">
    <source>
        <dbReference type="ARBA" id="ARBA00022741"/>
    </source>
</evidence>
<dbReference type="HAMAP" id="MF_00328">
    <property type="entry name" value="Guanylate_kinase"/>
    <property type="match status" value="1"/>
</dbReference>
<dbReference type="PANTHER" id="PTHR23117">
    <property type="entry name" value="GUANYLATE KINASE-RELATED"/>
    <property type="match status" value="1"/>
</dbReference>
<dbReference type="Gene3D" id="3.30.63.10">
    <property type="entry name" value="Guanylate Kinase phosphate binding domain"/>
    <property type="match status" value="1"/>
</dbReference>
<dbReference type="GO" id="GO:0004385">
    <property type="term" value="F:GMP kinase activity"/>
    <property type="evidence" value="ECO:0007669"/>
    <property type="project" value="UniProtKB-UniRule"/>
</dbReference>
<dbReference type="SUPFAM" id="SSF52540">
    <property type="entry name" value="P-loop containing nucleoside triphosphate hydrolases"/>
    <property type="match status" value="1"/>
</dbReference>
<protein>
    <recommendedName>
        <fullName evidence="4 11">Guanylate kinase</fullName>
        <ecNumber evidence="3 11">2.7.4.8</ecNumber>
    </recommendedName>
    <alternativeName>
        <fullName evidence="9 11">GMP kinase</fullName>
    </alternativeName>
</protein>
<dbReference type="InterPro" id="IPR008145">
    <property type="entry name" value="GK/Ca_channel_bsu"/>
</dbReference>
<sequence length="207" mass="23012">MSKGLLVVFSGPSGAGKGTVLGRLLAERQDVRLSVSATTRAPRPGEQDGREYFFLTREEFLARIEQGKMLEYAEYCGNFYGTPADPIERWTAEGDDVILEIEVQGGAQVKKKRPDCVSIFIVPPSLEEQEKRLRGRGTEDEETIRKRVAAARGEISHAPSYDYIVVNDTVEHAVDQINQILAAEKLRFSRCGEIIEGVLNNHAETVC</sequence>
<keyword evidence="5 11" id="KW-0808">Transferase</keyword>
<reference evidence="13" key="2">
    <citation type="journal article" date="2021" name="PeerJ">
        <title>Extensive microbial diversity within the chicken gut microbiome revealed by metagenomics and culture.</title>
        <authorList>
            <person name="Gilroy R."/>
            <person name="Ravi A."/>
            <person name="Getino M."/>
            <person name="Pursley I."/>
            <person name="Horton D.L."/>
            <person name="Alikhan N.F."/>
            <person name="Baker D."/>
            <person name="Gharbi K."/>
            <person name="Hall N."/>
            <person name="Watson M."/>
            <person name="Adriaenssens E.M."/>
            <person name="Foster-Nyarko E."/>
            <person name="Jarju S."/>
            <person name="Secka A."/>
            <person name="Antonio M."/>
            <person name="Oren A."/>
            <person name="Chaudhuri R.R."/>
            <person name="La Ragione R."/>
            <person name="Hildebrand F."/>
            <person name="Pallen M.J."/>
        </authorList>
    </citation>
    <scope>NUCLEOTIDE SEQUENCE</scope>
    <source>
        <strain evidence="13">ChiSjej1B19-7085</strain>
    </source>
</reference>
<keyword evidence="8 11" id="KW-0067">ATP-binding</keyword>
<evidence type="ECO:0000259" key="12">
    <source>
        <dbReference type="PROSITE" id="PS50052"/>
    </source>
</evidence>
<dbReference type="InterPro" id="IPR027417">
    <property type="entry name" value="P-loop_NTPase"/>
</dbReference>
<comment type="function">
    <text evidence="1 11">Essential for recycling GMP and indirectly, cGMP.</text>
</comment>
<dbReference type="AlphaFoldDB" id="A0A9D1DRA4"/>
<accession>A0A9D1DRA4</accession>
<evidence type="ECO:0000256" key="1">
    <source>
        <dbReference type="ARBA" id="ARBA00003531"/>
    </source>
</evidence>
<dbReference type="Proteomes" id="UP000886785">
    <property type="component" value="Unassembled WGS sequence"/>
</dbReference>
<dbReference type="PANTHER" id="PTHR23117:SF13">
    <property type="entry name" value="GUANYLATE KINASE"/>
    <property type="match status" value="1"/>
</dbReference>
<dbReference type="SMART" id="SM00072">
    <property type="entry name" value="GuKc"/>
    <property type="match status" value="1"/>
</dbReference>
<feature type="binding site" evidence="11">
    <location>
        <begin position="11"/>
        <end position="18"/>
    </location>
    <ligand>
        <name>ATP</name>
        <dbReference type="ChEBI" id="CHEBI:30616"/>
    </ligand>
</feature>
<evidence type="ECO:0000256" key="3">
    <source>
        <dbReference type="ARBA" id="ARBA00012961"/>
    </source>
</evidence>
<evidence type="ECO:0000256" key="8">
    <source>
        <dbReference type="ARBA" id="ARBA00022840"/>
    </source>
</evidence>
<gene>
    <name evidence="11 13" type="primary">gmk</name>
    <name evidence="13" type="ORF">IAA54_07680</name>
</gene>
<keyword evidence="6 11" id="KW-0547">Nucleotide-binding</keyword>
<evidence type="ECO:0000256" key="10">
    <source>
        <dbReference type="ARBA" id="ARBA00048594"/>
    </source>
</evidence>
<evidence type="ECO:0000313" key="13">
    <source>
        <dbReference type="EMBL" id="HIR57536.1"/>
    </source>
</evidence>
<dbReference type="EMBL" id="DVHF01000086">
    <property type="protein sequence ID" value="HIR57536.1"/>
    <property type="molecule type" value="Genomic_DNA"/>
</dbReference>
<keyword evidence="7 11" id="KW-0418">Kinase</keyword>
<reference evidence="13" key="1">
    <citation type="submission" date="2020-10" db="EMBL/GenBank/DDBJ databases">
        <authorList>
            <person name="Gilroy R."/>
        </authorList>
    </citation>
    <scope>NUCLEOTIDE SEQUENCE</scope>
    <source>
        <strain evidence="13">ChiSjej1B19-7085</strain>
    </source>
</reference>
<dbReference type="CDD" id="cd00071">
    <property type="entry name" value="GMPK"/>
    <property type="match status" value="1"/>
</dbReference>
<dbReference type="NCBIfam" id="TIGR03263">
    <property type="entry name" value="guanyl_kin"/>
    <property type="match status" value="1"/>
</dbReference>
<dbReference type="Pfam" id="PF00625">
    <property type="entry name" value="Guanylate_kin"/>
    <property type="match status" value="1"/>
</dbReference>
<comment type="similarity">
    <text evidence="2 11">Belongs to the guanylate kinase family.</text>
</comment>
<dbReference type="PROSITE" id="PS00856">
    <property type="entry name" value="GUANYLATE_KINASE_1"/>
    <property type="match status" value="1"/>
</dbReference>
<evidence type="ECO:0000256" key="4">
    <source>
        <dbReference type="ARBA" id="ARBA00016296"/>
    </source>
</evidence>
<evidence type="ECO:0000256" key="11">
    <source>
        <dbReference type="HAMAP-Rule" id="MF_00328"/>
    </source>
</evidence>
<evidence type="ECO:0000256" key="2">
    <source>
        <dbReference type="ARBA" id="ARBA00005790"/>
    </source>
</evidence>
<organism evidence="13 14">
    <name type="scientific">Candidatus Gallacutalibacter pullicola</name>
    <dbReference type="NCBI Taxonomy" id="2840830"/>
    <lineage>
        <taxon>Bacteria</taxon>
        <taxon>Bacillati</taxon>
        <taxon>Bacillota</taxon>
        <taxon>Clostridia</taxon>
        <taxon>Eubacteriales</taxon>
        <taxon>Candidatus Gallacutalibacter</taxon>
    </lineage>
</organism>
<comment type="subcellular location">
    <subcellularLocation>
        <location evidence="11">Cytoplasm</location>
    </subcellularLocation>
</comment>
<dbReference type="InterPro" id="IPR017665">
    <property type="entry name" value="Guanylate_kinase"/>
</dbReference>
<comment type="caution">
    <text evidence="13">The sequence shown here is derived from an EMBL/GenBank/DDBJ whole genome shotgun (WGS) entry which is preliminary data.</text>
</comment>
<evidence type="ECO:0000256" key="7">
    <source>
        <dbReference type="ARBA" id="ARBA00022777"/>
    </source>
</evidence>
<dbReference type="InterPro" id="IPR020590">
    <property type="entry name" value="Guanylate_kinase_CS"/>
</dbReference>
<dbReference type="EC" id="2.7.4.8" evidence="3 11"/>
<dbReference type="FunFam" id="3.30.63.10:FF:000002">
    <property type="entry name" value="Guanylate kinase 1"/>
    <property type="match status" value="1"/>
</dbReference>